<comment type="caution">
    <text evidence="3">The sequence shown here is derived from an EMBL/GenBank/DDBJ whole genome shotgun (WGS) entry which is preliminary data.</text>
</comment>
<dbReference type="RefSeq" id="XP_046051336.1">
    <property type="nucleotide sequence ID" value="XM_046187350.1"/>
</dbReference>
<evidence type="ECO:0000256" key="2">
    <source>
        <dbReference type="SAM" id="MobiDB-lite"/>
    </source>
</evidence>
<feature type="coiled-coil region" evidence="1">
    <location>
        <begin position="55"/>
        <end position="82"/>
    </location>
</feature>
<keyword evidence="1" id="KW-0175">Coiled coil</keyword>
<protein>
    <submittedName>
        <fullName evidence="3">Uncharacterized protein</fullName>
    </submittedName>
</protein>
<evidence type="ECO:0000313" key="3">
    <source>
        <dbReference type="EMBL" id="KAH7255767.1"/>
    </source>
</evidence>
<dbReference type="AlphaFoldDB" id="A0A9P9HES3"/>
<accession>A0A9P9HES3</accession>
<evidence type="ECO:0000256" key="1">
    <source>
        <dbReference type="SAM" id="Coils"/>
    </source>
</evidence>
<name>A0A9P9HES3_FUSRE</name>
<feature type="region of interest" description="Disordered" evidence="2">
    <location>
        <begin position="29"/>
        <end position="50"/>
    </location>
</feature>
<evidence type="ECO:0000313" key="4">
    <source>
        <dbReference type="Proteomes" id="UP000720189"/>
    </source>
</evidence>
<proteinExistence type="predicted"/>
<organism evidence="3 4">
    <name type="scientific">Fusarium redolens</name>
    <dbReference type="NCBI Taxonomy" id="48865"/>
    <lineage>
        <taxon>Eukaryota</taxon>
        <taxon>Fungi</taxon>
        <taxon>Dikarya</taxon>
        <taxon>Ascomycota</taxon>
        <taxon>Pezizomycotina</taxon>
        <taxon>Sordariomycetes</taxon>
        <taxon>Hypocreomycetidae</taxon>
        <taxon>Hypocreales</taxon>
        <taxon>Nectriaceae</taxon>
        <taxon>Fusarium</taxon>
        <taxon>Fusarium redolens species complex</taxon>
    </lineage>
</organism>
<feature type="compositionally biased region" description="Polar residues" evidence="2">
    <location>
        <begin position="32"/>
        <end position="43"/>
    </location>
</feature>
<sequence>MFLDQLDHEQRKTTKLSGKIKDLEKKLRSVRAAQSNGSASAFSPGSKRSAGIIQKDARRDQVKELQSQVQSLKEELRASNDGIRVLGKANYTTVDTLINAVREENKGTNKEQAPSLVDRINYLNLVCFFRTRNYLQLALRERDHILARILLNDANKWVKSCKEDFETMDPSVNLQIEASMLILHGVRKVLTTKDKDVMVEGIKHVRYGRDELNKFSKNDSFSQLVQLADSIIQTTKYDEEQNSLGIKKLPFNPFAKKNKLTYAKIQETIKDNPAMKAEALRLTGVHSPSSPQKWRKDK</sequence>
<reference evidence="3" key="1">
    <citation type="journal article" date="2021" name="Nat. Commun.">
        <title>Genetic determinants of endophytism in the Arabidopsis root mycobiome.</title>
        <authorList>
            <person name="Mesny F."/>
            <person name="Miyauchi S."/>
            <person name="Thiergart T."/>
            <person name="Pickel B."/>
            <person name="Atanasova L."/>
            <person name="Karlsson M."/>
            <person name="Huettel B."/>
            <person name="Barry K.W."/>
            <person name="Haridas S."/>
            <person name="Chen C."/>
            <person name="Bauer D."/>
            <person name="Andreopoulos W."/>
            <person name="Pangilinan J."/>
            <person name="LaButti K."/>
            <person name="Riley R."/>
            <person name="Lipzen A."/>
            <person name="Clum A."/>
            <person name="Drula E."/>
            <person name="Henrissat B."/>
            <person name="Kohler A."/>
            <person name="Grigoriev I.V."/>
            <person name="Martin F.M."/>
            <person name="Hacquard S."/>
        </authorList>
    </citation>
    <scope>NUCLEOTIDE SEQUENCE</scope>
    <source>
        <strain evidence="3">MPI-CAGE-AT-0023</strain>
    </source>
</reference>
<keyword evidence="4" id="KW-1185">Reference proteome</keyword>
<dbReference type="EMBL" id="JAGMUX010000006">
    <property type="protein sequence ID" value="KAH7255767.1"/>
    <property type="molecule type" value="Genomic_DNA"/>
</dbReference>
<dbReference type="OrthoDB" id="5091933at2759"/>
<gene>
    <name evidence="3" type="ORF">BKA55DRAFT_507606</name>
</gene>
<dbReference type="GeneID" id="70217304"/>
<dbReference type="Proteomes" id="UP000720189">
    <property type="component" value="Unassembled WGS sequence"/>
</dbReference>